<organism evidence="2 3">
    <name type="scientific">Parasponia andersonii</name>
    <name type="common">Sponia andersonii</name>
    <dbReference type="NCBI Taxonomy" id="3476"/>
    <lineage>
        <taxon>Eukaryota</taxon>
        <taxon>Viridiplantae</taxon>
        <taxon>Streptophyta</taxon>
        <taxon>Embryophyta</taxon>
        <taxon>Tracheophyta</taxon>
        <taxon>Spermatophyta</taxon>
        <taxon>Magnoliopsida</taxon>
        <taxon>eudicotyledons</taxon>
        <taxon>Gunneridae</taxon>
        <taxon>Pentapetalae</taxon>
        <taxon>rosids</taxon>
        <taxon>fabids</taxon>
        <taxon>Rosales</taxon>
        <taxon>Cannabaceae</taxon>
        <taxon>Parasponia</taxon>
    </lineage>
</organism>
<proteinExistence type="predicted"/>
<dbReference type="EMBL" id="JXTB01000395">
    <property type="protein sequence ID" value="PON42259.1"/>
    <property type="molecule type" value="Genomic_DNA"/>
</dbReference>
<feature type="non-terminal residue" evidence="2">
    <location>
        <position position="1"/>
    </location>
</feature>
<evidence type="ECO:0000256" key="1">
    <source>
        <dbReference type="SAM" id="MobiDB-lite"/>
    </source>
</evidence>
<dbReference type="Proteomes" id="UP000237105">
    <property type="component" value="Unassembled WGS sequence"/>
</dbReference>
<accession>A0A2P5B0E0</accession>
<name>A0A2P5B0E0_PARAD</name>
<comment type="caution">
    <text evidence="2">The sequence shown here is derived from an EMBL/GenBank/DDBJ whole genome shotgun (WGS) entry which is preliminary data.</text>
</comment>
<protein>
    <submittedName>
        <fullName evidence="2">Uncharacterized protein</fullName>
    </submittedName>
</protein>
<keyword evidence="3" id="KW-1185">Reference proteome</keyword>
<dbReference type="AlphaFoldDB" id="A0A2P5B0E0"/>
<reference evidence="3" key="1">
    <citation type="submission" date="2016-06" db="EMBL/GenBank/DDBJ databases">
        <title>Parallel loss of symbiosis genes in relatives of nitrogen-fixing non-legume Parasponia.</title>
        <authorList>
            <person name="Van Velzen R."/>
            <person name="Holmer R."/>
            <person name="Bu F."/>
            <person name="Rutten L."/>
            <person name="Van Zeijl A."/>
            <person name="Liu W."/>
            <person name="Santuari L."/>
            <person name="Cao Q."/>
            <person name="Sharma T."/>
            <person name="Shen D."/>
            <person name="Roswanjaya Y."/>
            <person name="Wardhani T."/>
            <person name="Kalhor M.S."/>
            <person name="Jansen J."/>
            <person name="Van den Hoogen J."/>
            <person name="Gungor B."/>
            <person name="Hartog M."/>
            <person name="Hontelez J."/>
            <person name="Verver J."/>
            <person name="Yang W.-C."/>
            <person name="Schijlen E."/>
            <person name="Repin R."/>
            <person name="Schilthuizen M."/>
            <person name="Schranz E."/>
            <person name="Heidstra R."/>
            <person name="Miyata K."/>
            <person name="Fedorova E."/>
            <person name="Kohlen W."/>
            <person name="Bisseling T."/>
            <person name="Smit S."/>
            <person name="Geurts R."/>
        </authorList>
    </citation>
    <scope>NUCLEOTIDE SEQUENCE [LARGE SCALE GENOMIC DNA]</scope>
    <source>
        <strain evidence="3">cv. WU1-14</strain>
    </source>
</reference>
<sequence>DANTVLRVATIEEMPQAKRKLAFSQGSSCQKESGPTKAGQPTAPEMPTDQVTWDLDIMISSVSRKRQL</sequence>
<feature type="compositionally biased region" description="Polar residues" evidence="1">
    <location>
        <begin position="24"/>
        <end position="33"/>
    </location>
</feature>
<feature type="non-terminal residue" evidence="2">
    <location>
        <position position="68"/>
    </location>
</feature>
<evidence type="ECO:0000313" key="3">
    <source>
        <dbReference type="Proteomes" id="UP000237105"/>
    </source>
</evidence>
<evidence type="ECO:0000313" key="2">
    <source>
        <dbReference type="EMBL" id="PON42259.1"/>
    </source>
</evidence>
<gene>
    <name evidence="2" type="ORF">PanWU01x14_283110</name>
</gene>
<feature type="region of interest" description="Disordered" evidence="1">
    <location>
        <begin position="19"/>
        <end position="49"/>
    </location>
</feature>